<sequence>MAHTVRIKDHILSEDPTIGQTQSRQYRLKIVDTGDVIKAGSERLSQCLSPKLLNQQSEITVCFLKRVSTMDALRASTMRERPRVMTSAAETVPPPKERKGIFKKRHPTLMGGSTASPTSPTSSLHQSSVQLGSHNNNTSTTNNINNTTTGSGSGQTRSEDRRDTLVKSTSALVMGSAAGSPRQPLRARPTEHSWGSAKRRSNGCSNIMLGAQKWQAAAPAVPAENKGHSFLRESSAGRMAAPTVAASSGTSGGEGAQRVGAPRELVVEEDKTGSGSEPLDSEDDASVRSQCLSESKESDEEATSSAAAESEIIDFSERESGTETTDRSEAGSDSDVEDLFNYDYENEDMAESAEEEAQLDEAEAEADGAFESDESGDGGASPDLSRRRSLGSARLSKPPTARSPSVGRIARRSNSIVGRGEAGADREKLLQTSATSLSASHAAAKTATDRPVMRRRQTTHTQFKIKHAATLREFQSKPKTVPLRLRYDGQEVLLHFSATDTVEAFIGLAVNTIKGAVMSATALELVMENEQVLNPTDMLARHPYIAEAVENKGLSEGVRRTGSIADLLFARRKDPGTAEKKWDYELRVIMPDGSTRMVQCMYRDTPKNLKEALQDPDKPLLHLKNVGFRLPDGNKDGICLSDDLALAKLAQISQCLFNNEVPTVLFVERDREAVKQDDMRRLEIGSLVGKPLCWAQEQDEVTVFRESACRQRYLERQERLRSIEAGGVPIQRSEVEGPVQLPPIFIAPPLFADPAGVKKGFAVKGDMTATALLEEAHRKMIARKLPDTSAQDFILQVAGTKDYIDGPYPVHSFKYLRQCLTTNERPNMVMIERKCVAMEKPLPAEDPMDAEELVDPTFRHDHKLLSMESRPWHELSCFSLWDMNRAFRVRIVGVEKINPNTTSFQKASGKTDITEANLGLFVTVGCYHGGALISPLVRTNVQQCSRNPRWFEWVNFEIPTCNIPHAARLCFTLWAARTSPFKEIPLGWVACQLFDYKNELKTGLMTLNLWHNEEANPIGTCGSNTSAEMPLFVEFDQYALPVVFPTEPLFTDRVPPSYFASASGGVASPFRKSCEVSPRSPRWSSPAKSSPMAKKRLVDDAAVPESIPAKIDRILSQDPLYLLKPDEKMLLWDHRYHLLSKPKALPKFLLSITYQDRYQVQEMHHLLAKWPHFPNPVDALELLDAKFADAAVRQYAVECLDELSNEQLGDYLLQLVQVLKYELYHDSALSRFLLRRALRSKELGHMLYWYLKSEVHVPTIAERYELLLEAYLRGCGSHRAELKKQEDVHKEMARIAYRIKEIKEAEKKKETLQEELKRFGERLEKTPALTPFQLPLDYKRQAKGVLIHKCKYMDSKKKPLWLVWENADATQPPIYTIFKAGDDLRQDMLTLQMLRIMDKLWKSEGLDLKLSPYGCVSTGHELGMIEVVTQSETTANISSAAAGVKGAFAVDPIANWLAAKNKNGKYRRAVENFISSCAGYCVATYVLGIGDRHNDNIMLNESGLLFHIDFGHFLGNYKKKLGIKREKAPFVLTPDFAYVMGGRDSKDFKTFCDKCCKGYNILRKHSNMFINLFCMMLSTGIPELTSPNDIQYLRTALCLSLTDEEAAEEFQKLIYESLDTKTTQWNNLAHMIVHRKK</sequence>
<dbReference type="Gene3D" id="1.10.1070.11">
    <property type="entry name" value="Phosphatidylinositol 3-/4-kinase, catalytic domain"/>
    <property type="match status" value="1"/>
</dbReference>
<dbReference type="InterPro" id="IPR036940">
    <property type="entry name" value="PI3/4_kinase_cat_sf"/>
</dbReference>
<dbReference type="PROSITE" id="PS00916">
    <property type="entry name" value="PI3_4_KINASE_2"/>
    <property type="match status" value="1"/>
</dbReference>
<dbReference type="GO" id="GO:0009617">
    <property type="term" value="P:response to bacterium"/>
    <property type="evidence" value="ECO:0007669"/>
    <property type="project" value="UniProtKB-ARBA"/>
</dbReference>
<feature type="domain" description="PI3K/PI4K catalytic" evidence="11">
    <location>
        <begin position="1346"/>
        <end position="1622"/>
    </location>
</feature>
<keyword evidence="16" id="KW-1185">Reference proteome</keyword>
<dbReference type="Pfam" id="PF00613">
    <property type="entry name" value="PI3Ka"/>
    <property type="match status" value="1"/>
</dbReference>
<dbReference type="GO" id="GO:0005886">
    <property type="term" value="C:plasma membrane"/>
    <property type="evidence" value="ECO:0007669"/>
    <property type="project" value="TreeGrafter"/>
</dbReference>
<dbReference type="Gene3D" id="3.30.1010.10">
    <property type="entry name" value="Phosphatidylinositol 3-kinase Catalytic Subunit, Chain A, domain 4"/>
    <property type="match status" value="1"/>
</dbReference>
<evidence type="ECO:0000259" key="11">
    <source>
        <dbReference type="PROSITE" id="PS50290"/>
    </source>
</evidence>
<feature type="compositionally biased region" description="Low complexity" evidence="9">
    <location>
        <begin position="113"/>
        <end position="123"/>
    </location>
</feature>
<dbReference type="CDD" id="cd08380">
    <property type="entry name" value="C2_PI3K_like"/>
    <property type="match status" value="1"/>
</dbReference>
<dbReference type="InterPro" id="IPR016024">
    <property type="entry name" value="ARM-type_fold"/>
</dbReference>
<dbReference type="InterPro" id="IPR035448">
    <property type="entry name" value="PI3Kc"/>
</dbReference>
<dbReference type="GO" id="GO:0032060">
    <property type="term" value="P:bleb assembly"/>
    <property type="evidence" value="ECO:0007669"/>
    <property type="project" value="UniProtKB-ARBA"/>
</dbReference>
<dbReference type="InterPro" id="IPR042236">
    <property type="entry name" value="PI3K_accessory_sf"/>
</dbReference>
<evidence type="ECO:0000259" key="12">
    <source>
        <dbReference type="PROSITE" id="PS51545"/>
    </source>
</evidence>
<dbReference type="FunFam" id="1.10.1070.11:FF:000001">
    <property type="entry name" value="Phosphatidylinositol 4,5-bisphosphate 3-kinase catalytic subunit"/>
    <property type="match status" value="1"/>
</dbReference>
<dbReference type="InterPro" id="IPR018936">
    <property type="entry name" value="PI3/4_kinase_CS"/>
</dbReference>
<dbReference type="GeneID" id="14919326"/>
<dbReference type="SMART" id="SM00146">
    <property type="entry name" value="PI3Kc"/>
    <property type="match status" value="1"/>
</dbReference>
<dbReference type="SUPFAM" id="SSF48371">
    <property type="entry name" value="ARM repeat"/>
    <property type="match status" value="1"/>
</dbReference>
<keyword evidence="3 15" id="KW-0418">Kinase</keyword>
<evidence type="ECO:0000256" key="2">
    <source>
        <dbReference type="ARBA" id="ARBA00022741"/>
    </source>
</evidence>
<dbReference type="GO" id="GO:0016477">
    <property type="term" value="P:cell migration"/>
    <property type="evidence" value="ECO:0007669"/>
    <property type="project" value="TreeGrafter"/>
</dbReference>
<dbReference type="FunFam" id="3.30.1010.10:FF:000008">
    <property type="entry name" value="Phosphatidylinositol 4,5-bisphosphate 3-kinase catalytic subunit gamma"/>
    <property type="match status" value="1"/>
</dbReference>
<dbReference type="Pfam" id="PF00794">
    <property type="entry name" value="PI3K_rbd"/>
    <property type="match status" value="1"/>
</dbReference>
<keyword evidence="4" id="KW-0067">ATP-binding</keyword>
<dbReference type="PROSITE" id="PS50290">
    <property type="entry name" value="PI3_4_KINASE_3"/>
    <property type="match status" value="1"/>
</dbReference>
<dbReference type="InterPro" id="IPR000403">
    <property type="entry name" value="PI3/4_kinase_cat_dom"/>
</dbReference>
<dbReference type="InterPro" id="IPR002420">
    <property type="entry name" value="PI3K-type_C2_dom"/>
</dbReference>
<dbReference type="GO" id="GO:0016303">
    <property type="term" value="F:1-phosphatidylinositol-3-kinase activity"/>
    <property type="evidence" value="ECO:0007669"/>
    <property type="project" value="UniProtKB-EC"/>
</dbReference>
<dbReference type="OrthoDB" id="67688at2759"/>
<dbReference type="PROSITE" id="PS51546">
    <property type="entry name" value="PI3K_RBD"/>
    <property type="match status" value="1"/>
</dbReference>
<dbReference type="SMR" id="L8H064"/>
<dbReference type="PROSITE" id="PS51545">
    <property type="entry name" value="PIK_HELICAL"/>
    <property type="match status" value="1"/>
</dbReference>
<feature type="domain" description="C2" evidence="10">
    <location>
        <begin position="872"/>
        <end position="1011"/>
    </location>
</feature>
<keyword evidence="8" id="KW-0175">Coiled coil</keyword>
<accession>L8H064</accession>
<dbReference type="Proteomes" id="UP000011083">
    <property type="component" value="Unassembled WGS sequence"/>
</dbReference>
<feature type="domain" description="PIK helical" evidence="12">
    <location>
        <begin position="1097"/>
        <end position="1274"/>
    </location>
</feature>
<evidence type="ECO:0000256" key="9">
    <source>
        <dbReference type="SAM" id="MobiDB-lite"/>
    </source>
</evidence>
<feature type="compositionally biased region" description="Low complexity" evidence="9">
    <location>
        <begin position="240"/>
        <end position="249"/>
    </location>
</feature>
<feature type="compositionally biased region" description="Basic and acidic residues" evidence="9">
    <location>
        <begin position="315"/>
        <end position="330"/>
    </location>
</feature>
<dbReference type="PANTHER" id="PTHR10048:SF14">
    <property type="entry name" value="LD28067P"/>
    <property type="match status" value="1"/>
</dbReference>
<feature type="compositionally biased region" description="Low complexity" evidence="9">
    <location>
        <begin position="132"/>
        <end position="156"/>
    </location>
</feature>
<dbReference type="CDD" id="cd00891">
    <property type="entry name" value="PI3Kc"/>
    <property type="match status" value="1"/>
</dbReference>
<dbReference type="SUPFAM" id="SSF54236">
    <property type="entry name" value="Ubiquitin-like"/>
    <property type="match status" value="1"/>
</dbReference>
<comment type="catalytic activity">
    <reaction evidence="6">
        <text>a 1,2-diacyl-sn-glycero-3-phospho-(1D-myo-inositol 4-phosphate) + ATP = a 1,2-diacyl-sn-glycero-3-phospho-(1D-myo-inositol-3,4-bisphosphate) + ADP + H(+)</text>
        <dbReference type="Rhea" id="RHEA:18373"/>
        <dbReference type="ChEBI" id="CHEBI:15378"/>
        <dbReference type="ChEBI" id="CHEBI:30616"/>
        <dbReference type="ChEBI" id="CHEBI:57658"/>
        <dbReference type="ChEBI" id="CHEBI:58178"/>
        <dbReference type="ChEBI" id="CHEBI:456216"/>
        <dbReference type="EC" id="2.7.1.154"/>
    </reaction>
    <physiologicalReaction direction="left-to-right" evidence="6">
        <dbReference type="Rhea" id="RHEA:18374"/>
    </physiologicalReaction>
</comment>
<dbReference type="EMBL" id="KB007951">
    <property type="protein sequence ID" value="ELR18587.1"/>
    <property type="molecule type" value="Genomic_DNA"/>
</dbReference>
<evidence type="ECO:0000256" key="6">
    <source>
        <dbReference type="ARBA" id="ARBA00029297"/>
    </source>
</evidence>
<dbReference type="SMART" id="SM00142">
    <property type="entry name" value="PI3K_C2"/>
    <property type="match status" value="1"/>
</dbReference>
<feature type="region of interest" description="Disordered" evidence="9">
    <location>
        <begin position="235"/>
        <end position="456"/>
    </location>
</feature>
<dbReference type="SMART" id="SM00144">
    <property type="entry name" value="PI3K_rbd"/>
    <property type="match status" value="1"/>
</dbReference>
<dbReference type="GO" id="GO:0005737">
    <property type="term" value="C:cytoplasm"/>
    <property type="evidence" value="ECO:0007669"/>
    <property type="project" value="TreeGrafter"/>
</dbReference>
<evidence type="ECO:0000313" key="16">
    <source>
        <dbReference type="Proteomes" id="UP000011083"/>
    </source>
</evidence>
<keyword evidence="1" id="KW-0808">Transferase</keyword>
<evidence type="ECO:0000256" key="5">
    <source>
        <dbReference type="ARBA" id="ARBA00023985"/>
    </source>
</evidence>
<evidence type="ECO:0000256" key="4">
    <source>
        <dbReference type="ARBA" id="ARBA00022840"/>
    </source>
</evidence>
<dbReference type="InterPro" id="IPR000008">
    <property type="entry name" value="C2_dom"/>
</dbReference>
<dbReference type="GO" id="GO:0043491">
    <property type="term" value="P:phosphatidylinositol 3-kinase/protein kinase B signal transduction"/>
    <property type="evidence" value="ECO:0007669"/>
    <property type="project" value="TreeGrafter"/>
</dbReference>
<dbReference type="GO" id="GO:0048015">
    <property type="term" value="P:phosphatidylinositol-mediated signaling"/>
    <property type="evidence" value="ECO:0007669"/>
    <property type="project" value="TreeGrafter"/>
</dbReference>
<evidence type="ECO:0000256" key="7">
    <source>
        <dbReference type="PROSITE-ProRule" id="PRU00880"/>
    </source>
</evidence>
<comment type="catalytic activity">
    <reaction evidence="5">
        <text>a 1,2-diacyl-sn-glycero-3-phospho-(1D-myo-inositol) + ATP = a 1,2-diacyl-sn-glycero-3-phospho-(1D-myo-inositol-3-phosphate) + ADP + H(+)</text>
        <dbReference type="Rhea" id="RHEA:12709"/>
        <dbReference type="ChEBI" id="CHEBI:15378"/>
        <dbReference type="ChEBI" id="CHEBI:30616"/>
        <dbReference type="ChEBI" id="CHEBI:57880"/>
        <dbReference type="ChEBI" id="CHEBI:58088"/>
        <dbReference type="ChEBI" id="CHEBI:456216"/>
        <dbReference type="EC" id="2.7.1.137"/>
    </reaction>
    <physiologicalReaction direction="left-to-right" evidence="5">
        <dbReference type="Rhea" id="RHEA:12710"/>
    </physiologicalReaction>
</comment>
<feature type="domain" description="PI3K-RBD" evidence="13">
    <location>
        <begin position="741"/>
        <end position="832"/>
    </location>
</feature>
<keyword evidence="2" id="KW-0547">Nucleotide-binding</keyword>
<organism evidence="15 16">
    <name type="scientific">Acanthamoeba castellanii (strain ATCC 30010 / Neff)</name>
    <dbReference type="NCBI Taxonomy" id="1257118"/>
    <lineage>
        <taxon>Eukaryota</taxon>
        <taxon>Amoebozoa</taxon>
        <taxon>Discosea</taxon>
        <taxon>Longamoebia</taxon>
        <taxon>Centramoebida</taxon>
        <taxon>Acanthamoebidae</taxon>
        <taxon>Acanthamoeba</taxon>
    </lineage>
</organism>
<evidence type="ECO:0000313" key="15">
    <source>
        <dbReference type="EMBL" id="ELR18587.1"/>
    </source>
</evidence>
<dbReference type="GO" id="GO:0005524">
    <property type="term" value="F:ATP binding"/>
    <property type="evidence" value="ECO:0007669"/>
    <property type="project" value="UniProtKB-KW"/>
</dbReference>
<dbReference type="SMART" id="SM00145">
    <property type="entry name" value="PI3Ka"/>
    <property type="match status" value="1"/>
</dbReference>
<dbReference type="InterPro" id="IPR001263">
    <property type="entry name" value="PI3K_accessory_dom"/>
</dbReference>
<dbReference type="InterPro" id="IPR035892">
    <property type="entry name" value="C2_domain_sf"/>
</dbReference>
<dbReference type="GO" id="GO:0031267">
    <property type="term" value="F:small GTPase binding"/>
    <property type="evidence" value="ECO:0007669"/>
    <property type="project" value="UniProtKB-ARBA"/>
</dbReference>
<evidence type="ECO:0000259" key="14">
    <source>
        <dbReference type="PROSITE" id="PS51547"/>
    </source>
</evidence>
<dbReference type="SUPFAM" id="SSF56112">
    <property type="entry name" value="Protein kinase-like (PK-like)"/>
    <property type="match status" value="1"/>
</dbReference>
<dbReference type="InterPro" id="IPR011009">
    <property type="entry name" value="Kinase-like_dom_sf"/>
</dbReference>
<dbReference type="Pfam" id="PF00454">
    <property type="entry name" value="PI3_PI4_kinase"/>
    <property type="match status" value="1"/>
</dbReference>
<evidence type="ECO:0000256" key="8">
    <source>
        <dbReference type="SAM" id="Coils"/>
    </source>
</evidence>
<dbReference type="PROSITE" id="PS51547">
    <property type="entry name" value="C2_PI3K"/>
    <property type="match status" value="1"/>
</dbReference>
<dbReference type="RefSeq" id="XP_004340626.1">
    <property type="nucleotide sequence ID" value="XM_004340578.1"/>
</dbReference>
<name>L8H064_ACACF</name>
<gene>
    <name evidence="15" type="ORF">ACA1_155440</name>
</gene>
<evidence type="ECO:0000259" key="13">
    <source>
        <dbReference type="PROSITE" id="PS51546"/>
    </source>
</evidence>
<dbReference type="InterPro" id="IPR015433">
    <property type="entry name" value="PI3/4_kinase"/>
</dbReference>
<feature type="region of interest" description="Disordered" evidence="9">
    <location>
        <begin position="78"/>
        <end position="201"/>
    </location>
</feature>
<dbReference type="Gene3D" id="1.25.40.70">
    <property type="entry name" value="Phosphatidylinositol 3-kinase, accessory domain (PIK)"/>
    <property type="match status" value="1"/>
</dbReference>
<dbReference type="GO" id="GO:0050920">
    <property type="term" value="P:regulation of chemotaxis"/>
    <property type="evidence" value="ECO:0007669"/>
    <property type="project" value="UniProtKB-ARBA"/>
</dbReference>
<dbReference type="STRING" id="1257118.L8H064"/>
<evidence type="ECO:0000259" key="10">
    <source>
        <dbReference type="PROSITE" id="PS50004"/>
    </source>
</evidence>
<dbReference type="Pfam" id="PF00792">
    <property type="entry name" value="PI3K_C2"/>
    <property type="match status" value="1"/>
</dbReference>
<dbReference type="InterPro" id="IPR029071">
    <property type="entry name" value="Ubiquitin-like_domsf"/>
</dbReference>
<dbReference type="PROSITE" id="PS50004">
    <property type="entry name" value="C2"/>
    <property type="match status" value="1"/>
</dbReference>
<dbReference type="InterPro" id="IPR000341">
    <property type="entry name" value="PI3K_Ras-bd_dom"/>
</dbReference>
<feature type="compositionally biased region" description="Low complexity" evidence="9">
    <location>
        <begin position="432"/>
        <end position="446"/>
    </location>
</feature>
<comment type="similarity">
    <text evidence="7">Belongs to the PI3/PI4-kinase family.</text>
</comment>
<dbReference type="VEuPathDB" id="AmoebaDB:ACA1_155440"/>
<feature type="coiled-coil region" evidence="8">
    <location>
        <begin position="1295"/>
        <end position="1322"/>
    </location>
</feature>
<feature type="domain" description="C2 PI3K-type" evidence="14">
    <location>
        <begin position="883"/>
        <end position="1045"/>
    </location>
</feature>
<protein>
    <submittedName>
        <fullName evidence="15">Phosphoinositide 3kinase family, accessory domain (Pik domain) domain containing protein</fullName>
    </submittedName>
</protein>
<dbReference type="GO" id="GO:0035005">
    <property type="term" value="F:1-phosphatidylinositol-4-phosphate 3-kinase activity"/>
    <property type="evidence" value="ECO:0007669"/>
    <property type="project" value="UniProtKB-EC"/>
</dbReference>
<reference evidence="15 16" key="1">
    <citation type="journal article" date="2013" name="Genome Biol.">
        <title>Genome of Acanthamoeba castellanii highlights extensive lateral gene transfer and early evolution of tyrosine kinase signaling.</title>
        <authorList>
            <person name="Clarke M."/>
            <person name="Lohan A.J."/>
            <person name="Liu B."/>
            <person name="Lagkouvardos I."/>
            <person name="Roy S."/>
            <person name="Zafar N."/>
            <person name="Bertelli C."/>
            <person name="Schilde C."/>
            <person name="Kianianmomeni A."/>
            <person name="Burglin T.R."/>
            <person name="Frech C."/>
            <person name="Turcotte B."/>
            <person name="Kopec K.O."/>
            <person name="Synnott J.M."/>
            <person name="Choo C."/>
            <person name="Paponov I."/>
            <person name="Finkler A."/>
            <person name="Soon Heng Tan C."/>
            <person name="Hutchins A.P."/>
            <person name="Weinmeier T."/>
            <person name="Rattei T."/>
            <person name="Chu J.S."/>
            <person name="Gimenez G."/>
            <person name="Irimia M."/>
            <person name="Rigden D.J."/>
            <person name="Fitzpatrick D.A."/>
            <person name="Lorenzo-Morales J."/>
            <person name="Bateman A."/>
            <person name="Chiu C.H."/>
            <person name="Tang P."/>
            <person name="Hegemann P."/>
            <person name="Fromm H."/>
            <person name="Raoult D."/>
            <person name="Greub G."/>
            <person name="Miranda-Saavedra D."/>
            <person name="Chen N."/>
            <person name="Nash P."/>
            <person name="Ginger M.L."/>
            <person name="Horn M."/>
            <person name="Schaap P."/>
            <person name="Caler L."/>
            <person name="Loftus B."/>
        </authorList>
    </citation>
    <scope>NUCLEOTIDE SEQUENCE [LARGE SCALE GENOMIC DNA]</scope>
    <source>
        <strain evidence="15 16">Neff</strain>
    </source>
</reference>
<feature type="compositionally biased region" description="Acidic residues" evidence="9">
    <location>
        <begin position="332"/>
        <end position="376"/>
    </location>
</feature>
<dbReference type="Gene3D" id="2.60.40.150">
    <property type="entry name" value="C2 domain"/>
    <property type="match status" value="1"/>
</dbReference>
<proteinExistence type="inferred from homology"/>
<dbReference type="Gene3D" id="3.10.20.90">
    <property type="entry name" value="Phosphatidylinositol 3-kinase Catalytic Subunit, Chain A, domain 1"/>
    <property type="match status" value="1"/>
</dbReference>
<dbReference type="PROSITE" id="PS00915">
    <property type="entry name" value="PI3_4_KINASE_1"/>
    <property type="match status" value="1"/>
</dbReference>
<dbReference type="SUPFAM" id="SSF49562">
    <property type="entry name" value="C2 domain (Calcium/lipid-binding domain, CaLB)"/>
    <property type="match status" value="1"/>
</dbReference>
<evidence type="ECO:0000256" key="3">
    <source>
        <dbReference type="ARBA" id="ARBA00022777"/>
    </source>
</evidence>
<dbReference type="KEGG" id="acan:ACA1_155440"/>
<dbReference type="GO" id="GO:0005942">
    <property type="term" value="C:phosphatidylinositol 3-kinase complex"/>
    <property type="evidence" value="ECO:0007669"/>
    <property type="project" value="TreeGrafter"/>
</dbReference>
<dbReference type="PANTHER" id="PTHR10048">
    <property type="entry name" value="PHOSPHATIDYLINOSITOL KINASE"/>
    <property type="match status" value="1"/>
</dbReference>
<evidence type="ECO:0000256" key="1">
    <source>
        <dbReference type="ARBA" id="ARBA00022679"/>
    </source>
</evidence>